<proteinExistence type="predicted"/>
<evidence type="ECO:0000313" key="2">
    <source>
        <dbReference type="EMBL" id="CAB3754287.1"/>
    </source>
</evidence>
<name>A0A6J5DLH3_9BURK</name>
<evidence type="ECO:0000259" key="1">
    <source>
        <dbReference type="PROSITE" id="PS51644"/>
    </source>
</evidence>
<dbReference type="EMBL" id="CADIKH010000009">
    <property type="protein sequence ID" value="CAB3754287.1"/>
    <property type="molecule type" value="Genomic_DNA"/>
</dbReference>
<dbReference type="Pfam" id="PF01936">
    <property type="entry name" value="NYN"/>
    <property type="match status" value="1"/>
</dbReference>
<dbReference type="CDD" id="cd10146">
    <property type="entry name" value="LabA_like_C"/>
    <property type="match status" value="1"/>
</dbReference>
<dbReference type="AlphaFoldDB" id="A0A6J5DLH3"/>
<dbReference type="Gene3D" id="3.30.420.610">
    <property type="entry name" value="LOTUS domain-like"/>
    <property type="match status" value="1"/>
</dbReference>
<dbReference type="PANTHER" id="PTHR35811:SF1">
    <property type="entry name" value="HTH OST-TYPE DOMAIN-CONTAINING PROTEIN"/>
    <property type="match status" value="1"/>
</dbReference>
<dbReference type="InterPro" id="IPR021139">
    <property type="entry name" value="NYN"/>
</dbReference>
<dbReference type="CDD" id="cd11297">
    <property type="entry name" value="PIN_LabA-like_N_1"/>
    <property type="match status" value="1"/>
</dbReference>
<dbReference type="Pfam" id="PF12872">
    <property type="entry name" value="OST-HTH"/>
    <property type="match status" value="1"/>
</dbReference>
<dbReference type="Gene3D" id="3.40.50.1010">
    <property type="entry name" value="5'-nuclease"/>
    <property type="match status" value="1"/>
</dbReference>
<dbReference type="GO" id="GO:0004540">
    <property type="term" value="F:RNA nuclease activity"/>
    <property type="evidence" value="ECO:0007669"/>
    <property type="project" value="InterPro"/>
</dbReference>
<dbReference type="InterPro" id="IPR041966">
    <property type="entry name" value="LOTUS-like"/>
</dbReference>
<dbReference type="PROSITE" id="PS51644">
    <property type="entry name" value="HTH_OST"/>
    <property type="match status" value="1"/>
</dbReference>
<organism evidence="2 3">
    <name type="scientific">Paraburkholderia humisilvae</name>
    <dbReference type="NCBI Taxonomy" id="627669"/>
    <lineage>
        <taxon>Bacteria</taxon>
        <taxon>Pseudomonadati</taxon>
        <taxon>Pseudomonadota</taxon>
        <taxon>Betaproteobacteria</taxon>
        <taxon>Burkholderiales</taxon>
        <taxon>Burkholderiaceae</taxon>
        <taxon>Paraburkholderia</taxon>
    </lineage>
</organism>
<evidence type="ECO:0000313" key="3">
    <source>
        <dbReference type="Proteomes" id="UP000494363"/>
    </source>
</evidence>
<dbReference type="PANTHER" id="PTHR35811">
    <property type="entry name" value="SLR1870 PROTEIN"/>
    <property type="match status" value="1"/>
</dbReference>
<accession>A0A6J5DLH3</accession>
<dbReference type="InterPro" id="IPR025605">
    <property type="entry name" value="OST-HTH/LOTUS_dom"/>
</dbReference>
<sequence length="253" mass="27520">MNDTNQPRLALLIDADNASATVISEVLQIASKFGKVIIRRAFGDWTTSNLGSWKSQLHRNAIQPVQQFAFCSGKNATDSALIIDAMDILYTENVDAYAIVSSDSDFTRLATRLRESGKVVHGFGERKACEAFVAACDTFTWVEDLRTPAEPPKVTPLIKADIQGLFASAVRAAAKDGGWVNLSHVGAELRKAQPSFDSRIYGASSLSVLASSQKHIECRRVPDAPGSQNTHHEVRLLPAKNQTIVEIEELAVA</sequence>
<keyword evidence="3" id="KW-1185">Reference proteome</keyword>
<reference evidence="2 3" key="1">
    <citation type="submission" date="2020-04" db="EMBL/GenBank/DDBJ databases">
        <authorList>
            <person name="De Canck E."/>
        </authorList>
    </citation>
    <scope>NUCLEOTIDE SEQUENCE [LARGE SCALE GENOMIC DNA]</scope>
    <source>
        <strain evidence="2 3">LMG 29542</strain>
    </source>
</reference>
<dbReference type="RefSeq" id="WP_175226584.1">
    <property type="nucleotide sequence ID" value="NZ_CADIKH010000009.1"/>
</dbReference>
<protein>
    <recommendedName>
        <fullName evidence="1">HTH OST-type domain-containing protein</fullName>
    </recommendedName>
</protein>
<dbReference type="Proteomes" id="UP000494363">
    <property type="component" value="Unassembled WGS sequence"/>
</dbReference>
<feature type="domain" description="HTH OST-type" evidence="1">
    <location>
        <begin position="158"/>
        <end position="238"/>
    </location>
</feature>
<gene>
    <name evidence="2" type="ORF">LMG29542_02303</name>
</gene>